<dbReference type="PANTHER" id="PTHR21599:SF0">
    <property type="entry name" value="GLYCERATE KINASE"/>
    <property type="match status" value="1"/>
</dbReference>
<dbReference type="NCBIfam" id="TIGR00045">
    <property type="entry name" value="glycerate kinase"/>
    <property type="match status" value="1"/>
</dbReference>
<protein>
    <submittedName>
        <fullName evidence="6">Glycerate kinase</fullName>
    </submittedName>
</protein>
<dbReference type="RefSeq" id="WP_212571844.1">
    <property type="nucleotide sequence ID" value="NZ_CP073084.1"/>
</dbReference>
<evidence type="ECO:0000256" key="2">
    <source>
        <dbReference type="ARBA" id="ARBA00022679"/>
    </source>
</evidence>
<name>A0ABX7YMF4_9STRE</name>
<evidence type="ECO:0000256" key="5">
    <source>
        <dbReference type="SAM" id="Coils"/>
    </source>
</evidence>
<keyword evidence="2 4" id="KW-0808">Transferase</keyword>
<dbReference type="GO" id="GO:0016301">
    <property type="term" value="F:kinase activity"/>
    <property type="evidence" value="ECO:0007669"/>
    <property type="project" value="UniProtKB-KW"/>
</dbReference>
<keyword evidence="5" id="KW-0175">Coiled coil</keyword>
<dbReference type="Pfam" id="PF02595">
    <property type="entry name" value="Gly_kinase"/>
    <property type="match status" value="1"/>
</dbReference>
<dbReference type="InterPro" id="IPR004381">
    <property type="entry name" value="Glycerate_kinase"/>
</dbReference>
<dbReference type="PIRSF" id="PIRSF006078">
    <property type="entry name" value="GlxK"/>
    <property type="match status" value="1"/>
</dbReference>
<dbReference type="EMBL" id="CP073084">
    <property type="protein sequence ID" value="QUE54771.1"/>
    <property type="molecule type" value="Genomic_DNA"/>
</dbReference>
<evidence type="ECO:0000256" key="4">
    <source>
        <dbReference type="PIRNR" id="PIRNR006078"/>
    </source>
</evidence>
<reference evidence="6 7" key="1">
    <citation type="submission" date="2021-04" db="EMBL/GenBank/DDBJ databases">
        <title>Complete genome sequence of a novel Streptococcus species.</title>
        <authorList>
            <person name="Teng J.L.L."/>
        </authorList>
    </citation>
    <scope>NUCLEOTIDE SEQUENCE [LARGE SCALE GENOMIC DNA]</scope>
    <source>
        <strain evidence="6 7">HKU75</strain>
    </source>
</reference>
<dbReference type="PANTHER" id="PTHR21599">
    <property type="entry name" value="GLYCERATE KINASE"/>
    <property type="match status" value="1"/>
</dbReference>
<sequence length="379" mass="39558">MHIVIAPDSFKESLSAPAVAGAIRTGFEKVFPEASFDELPLGDGGEGTLAILADALGLQMDKWSVTGPLGLPVQASFARKGELALFEMAEIVGLAMVPDSQRNPLLIQTTGVGEMILHLAKTGVRQMIIGVGGSASHDGGIGMAAALGYRFFDEEGRQLEAIGQNLGKVASLSDEAVAPELKQVTIQIVTDVSNPLCGKKGATYVFSAQKGLSPSEFERVDAEMESFYQLVAPTILKQDGAGAGGGMAAGLLTFAGGAIVAGIDFVLDQVNFDERVSHADLVIVGEGRLDAQSLAGKTPIGVARRTPSNVPVIAICGSLKDDLPPLPFENICAAFPIISQVASLEDTLAKAEENLARTAEQVARVLQLGSSLALREYSQ</sequence>
<proteinExistence type="inferred from homology"/>
<dbReference type="SUPFAM" id="SSF110738">
    <property type="entry name" value="Glycerate kinase I"/>
    <property type="match status" value="1"/>
</dbReference>
<dbReference type="InterPro" id="IPR018193">
    <property type="entry name" value="Glyc_kinase_flavodox-like_fold"/>
</dbReference>
<dbReference type="InterPro" id="IPR036129">
    <property type="entry name" value="Glycerate_kinase_sf"/>
</dbReference>
<gene>
    <name evidence="6" type="ORF">INT76_02470</name>
</gene>
<dbReference type="Proteomes" id="UP000677616">
    <property type="component" value="Chromosome"/>
</dbReference>
<accession>A0ABX7YMF4</accession>
<dbReference type="Gene3D" id="3.40.50.10350">
    <property type="entry name" value="Glycerate kinase, domain 1"/>
    <property type="match status" value="1"/>
</dbReference>
<feature type="coiled-coil region" evidence="5">
    <location>
        <begin position="341"/>
        <end position="368"/>
    </location>
</feature>
<organism evidence="6 7">
    <name type="scientific">Streptococcus oriscaviae</name>
    <dbReference type="NCBI Taxonomy" id="2781599"/>
    <lineage>
        <taxon>Bacteria</taxon>
        <taxon>Bacillati</taxon>
        <taxon>Bacillota</taxon>
        <taxon>Bacilli</taxon>
        <taxon>Lactobacillales</taxon>
        <taxon>Streptococcaceae</taxon>
        <taxon>Streptococcus</taxon>
    </lineage>
</organism>
<evidence type="ECO:0000256" key="3">
    <source>
        <dbReference type="ARBA" id="ARBA00022777"/>
    </source>
</evidence>
<keyword evidence="7" id="KW-1185">Reference proteome</keyword>
<comment type="similarity">
    <text evidence="1 4">Belongs to the glycerate kinase type-1 family.</text>
</comment>
<evidence type="ECO:0000256" key="1">
    <source>
        <dbReference type="ARBA" id="ARBA00006284"/>
    </source>
</evidence>
<dbReference type="InterPro" id="IPR018197">
    <property type="entry name" value="Glycerate_kinase_RE-like"/>
</dbReference>
<evidence type="ECO:0000313" key="6">
    <source>
        <dbReference type="EMBL" id="QUE54771.1"/>
    </source>
</evidence>
<dbReference type="Gene3D" id="3.90.1510.10">
    <property type="entry name" value="Glycerate kinase, domain 2"/>
    <property type="match status" value="1"/>
</dbReference>
<evidence type="ECO:0000313" key="7">
    <source>
        <dbReference type="Proteomes" id="UP000677616"/>
    </source>
</evidence>
<keyword evidence="3 4" id="KW-0418">Kinase</keyword>